<organism evidence="9">
    <name type="scientific">Rhodnius neglectus</name>
    <dbReference type="NCBI Taxonomy" id="72488"/>
    <lineage>
        <taxon>Eukaryota</taxon>
        <taxon>Metazoa</taxon>
        <taxon>Ecdysozoa</taxon>
        <taxon>Arthropoda</taxon>
        <taxon>Hexapoda</taxon>
        <taxon>Insecta</taxon>
        <taxon>Pterygota</taxon>
        <taxon>Neoptera</taxon>
        <taxon>Paraneoptera</taxon>
        <taxon>Hemiptera</taxon>
        <taxon>Heteroptera</taxon>
        <taxon>Panheteroptera</taxon>
        <taxon>Cimicomorpha</taxon>
        <taxon>Reduviidae</taxon>
        <taxon>Triatominae</taxon>
        <taxon>Rhodnius</taxon>
    </lineage>
</organism>
<evidence type="ECO:0000256" key="1">
    <source>
        <dbReference type="ARBA" id="ARBA00004173"/>
    </source>
</evidence>
<dbReference type="InterPro" id="IPR040055">
    <property type="entry name" value="Ribosomal_uS10m"/>
</dbReference>
<dbReference type="InterPro" id="IPR027486">
    <property type="entry name" value="Ribosomal_uS10_dom"/>
</dbReference>
<protein>
    <recommendedName>
        <fullName evidence="6">Small ribosomal subunit protein uS10m</fullName>
    </recommendedName>
    <alternativeName>
        <fullName evidence="7">28S ribosomal protein S10, mitochondrial</fullName>
    </alternativeName>
</protein>
<reference evidence="9" key="1">
    <citation type="journal article" date="2016" name="PLoS Negl. Trop. Dis.">
        <title>A Deep Insight into the Sialome of Rhodnius neglectus, a Vector of Chagas Disease.</title>
        <authorList>
            <person name="Santiago P.B."/>
            <person name="Assumpcao T.C."/>
            <person name="Araujo C.N."/>
            <person name="Bastos I.M."/>
            <person name="Neves D."/>
            <person name="Silva I.G."/>
            <person name="Charneau S."/>
            <person name="Queiroz R.M."/>
            <person name="Raiol T."/>
            <person name="Oliveira J.V."/>
            <person name="Sousa M.V."/>
            <person name="Calvo E."/>
            <person name="Ribeiro J.M."/>
            <person name="Santana J.M."/>
        </authorList>
    </citation>
    <scope>NUCLEOTIDE SEQUENCE</scope>
    <source>
        <tissue evidence="9">Salivary glands</tissue>
    </source>
</reference>
<dbReference type="SMART" id="SM01403">
    <property type="entry name" value="Ribosomal_S10"/>
    <property type="match status" value="1"/>
</dbReference>
<dbReference type="PANTHER" id="PTHR13334:SF4">
    <property type="entry name" value="SMALL RIBOSOMAL SUBUNIT PROTEIN US10M"/>
    <property type="match status" value="1"/>
</dbReference>
<evidence type="ECO:0000256" key="5">
    <source>
        <dbReference type="ARBA" id="ARBA00023274"/>
    </source>
</evidence>
<evidence type="ECO:0000256" key="4">
    <source>
        <dbReference type="ARBA" id="ARBA00023128"/>
    </source>
</evidence>
<sequence>MLLANSFSPFTFSRVALKSVQRVQSTLSSLKSEANEEKENDKLYKLIELEMRSNDPAVLKSYSHFVNEAAKELNINVGERWAPKKALHDRLTLLRSIHVKKKYRVQYETRTYFSFMQLHKLTGSTTSTFLEYIQRNLPEGVALKVAKVALEKFPDYVKQIPPTS</sequence>
<dbReference type="InterPro" id="IPR036838">
    <property type="entry name" value="Ribosomal_uS10_dom_sf"/>
</dbReference>
<accession>A0A0P4VG07</accession>
<evidence type="ECO:0000256" key="6">
    <source>
        <dbReference type="ARBA" id="ARBA00035261"/>
    </source>
</evidence>
<name>A0A0P4VG07_9HEMI</name>
<dbReference type="SUPFAM" id="SSF54999">
    <property type="entry name" value="Ribosomal protein S10"/>
    <property type="match status" value="1"/>
</dbReference>
<keyword evidence="4" id="KW-0496">Mitochondrion</keyword>
<comment type="similarity">
    <text evidence="2">Belongs to the universal ribosomal protein uS10 family.</text>
</comment>
<dbReference type="EMBL" id="GDKW01003556">
    <property type="protein sequence ID" value="JAI53039.1"/>
    <property type="molecule type" value="mRNA"/>
</dbReference>
<evidence type="ECO:0000256" key="2">
    <source>
        <dbReference type="ARBA" id="ARBA00007102"/>
    </source>
</evidence>
<dbReference type="GO" id="GO:0005763">
    <property type="term" value="C:mitochondrial small ribosomal subunit"/>
    <property type="evidence" value="ECO:0007669"/>
    <property type="project" value="InterPro"/>
</dbReference>
<evidence type="ECO:0000256" key="3">
    <source>
        <dbReference type="ARBA" id="ARBA00022980"/>
    </source>
</evidence>
<keyword evidence="3 9" id="KW-0689">Ribosomal protein</keyword>
<evidence type="ECO:0000313" key="9">
    <source>
        <dbReference type="EMBL" id="JAI53039.1"/>
    </source>
</evidence>
<comment type="subcellular location">
    <subcellularLocation>
        <location evidence="1">Mitochondrion</location>
    </subcellularLocation>
</comment>
<dbReference type="PANTHER" id="PTHR13334">
    <property type="entry name" value="MITOCHONDRIAL 28S RIBOSOMAL PROTEIN S10"/>
    <property type="match status" value="1"/>
</dbReference>
<evidence type="ECO:0000259" key="8">
    <source>
        <dbReference type="SMART" id="SM01403"/>
    </source>
</evidence>
<keyword evidence="5" id="KW-0687">Ribonucleoprotein</keyword>
<dbReference type="Gene3D" id="3.30.70.600">
    <property type="entry name" value="Ribosomal protein S10 domain"/>
    <property type="match status" value="1"/>
</dbReference>
<dbReference type="Pfam" id="PF00338">
    <property type="entry name" value="Ribosomal_S10"/>
    <property type="match status" value="1"/>
</dbReference>
<dbReference type="AlphaFoldDB" id="A0A0P4VG07"/>
<evidence type="ECO:0000256" key="7">
    <source>
        <dbReference type="ARBA" id="ARBA00035544"/>
    </source>
</evidence>
<feature type="domain" description="Small ribosomal subunit protein uS10" evidence="8">
    <location>
        <begin position="48"/>
        <end position="146"/>
    </location>
</feature>
<proteinExistence type="evidence at transcript level"/>